<accession>A0ACC1B7C3</accession>
<name>A0ACC1B7C3_9ROSI</name>
<reference evidence="2" key="1">
    <citation type="journal article" date="2023" name="G3 (Bethesda)">
        <title>Genome assembly and association tests identify interacting loci associated with vigor, precocity, and sex in interspecific pistachio rootstocks.</title>
        <authorList>
            <person name="Palmer W."/>
            <person name="Jacygrad E."/>
            <person name="Sagayaradj S."/>
            <person name="Cavanaugh K."/>
            <person name="Han R."/>
            <person name="Bertier L."/>
            <person name="Beede B."/>
            <person name="Kafkas S."/>
            <person name="Golino D."/>
            <person name="Preece J."/>
            <person name="Michelmore R."/>
        </authorList>
    </citation>
    <scope>NUCLEOTIDE SEQUENCE [LARGE SCALE GENOMIC DNA]</scope>
</reference>
<organism evidence="1 2">
    <name type="scientific">Pistacia atlantica</name>
    <dbReference type="NCBI Taxonomy" id="434234"/>
    <lineage>
        <taxon>Eukaryota</taxon>
        <taxon>Viridiplantae</taxon>
        <taxon>Streptophyta</taxon>
        <taxon>Embryophyta</taxon>
        <taxon>Tracheophyta</taxon>
        <taxon>Spermatophyta</taxon>
        <taxon>Magnoliopsida</taxon>
        <taxon>eudicotyledons</taxon>
        <taxon>Gunneridae</taxon>
        <taxon>Pentapetalae</taxon>
        <taxon>rosids</taxon>
        <taxon>malvids</taxon>
        <taxon>Sapindales</taxon>
        <taxon>Anacardiaceae</taxon>
        <taxon>Pistacia</taxon>
    </lineage>
</organism>
<evidence type="ECO:0000313" key="2">
    <source>
        <dbReference type="Proteomes" id="UP001164250"/>
    </source>
</evidence>
<proteinExistence type="predicted"/>
<sequence>MYVTKPLSMLKKSPSSLSSPPPEGPNSGILVIQDERPTCCFGLCKDDQLKKLPFPQNKNLTTFFTTTNGTGAVVINNPCYSHSRKHSQTQRRRTRPHAVAAALFPIKSRSLLIPTTFISKLRFVLKNGVVAFLPNQVVPDGFPPDFLRRKGWGMTAETSDDFELSEATGLDSTLRARLPDFNFPLPNKVSKPVAVGKWYCPFIFIKESSLKQQIKNSMYYELTLEQRWEQIFASENSHSRENGVVVDVVVPTEVVSFGGVEGVPDEKNVVDGMMWFKSSINAGGELSVGLSTLIIERMKWEEERFGWVVGTEKQVRVKKVEEFGGVDTTVSEGMLNIII</sequence>
<dbReference type="EMBL" id="CM047902">
    <property type="protein sequence ID" value="KAJ0094777.1"/>
    <property type="molecule type" value="Genomic_DNA"/>
</dbReference>
<evidence type="ECO:0000313" key="1">
    <source>
        <dbReference type="EMBL" id="KAJ0094777.1"/>
    </source>
</evidence>
<protein>
    <submittedName>
        <fullName evidence="1">Uncharacterized protein</fullName>
    </submittedName>
</protein>
<gene>
    <name evidence="1" type="ORF">Patl1_16577</name>
</gene>
<comment type="caution">
    <text evidence="1">The sequence shown here is derived from an EMBL/GenBank/DDBJ whole genome shotgun (WGS) entry which is preliminary data.</text>
</comment>
<keyword evidence="2" id="KW-1185">Reference proteome</keyword>
<dbReference type="Proteomes" id="UP001164250">
    <property type="component" value="Chromosome 6"/>
</dbReference>